<dbReference type="EMBL" id="VIWP01000013">
    <property type="protein sequence ID" value="TWF46560.1"/>
    <property type="molecule type" value="Genomic_DNA"/>
</dbReference>
<dbReference type="AlphaFoldDB" id="A0A561Q887"/>
<dbReference type="InterPro" id="IPR026001">
    <property type="entry name" value="Abi-like_C"/>
</dbReference>
<feature type="domain" description="Abortive infection protein-like C-terminal" evidence="1">
    <location>
        <begin position="75"/>
        <end position="158"/>
    </location>
</feature>
<organism evidence="2 3">
    <name type="scientific">Neorhizobium alkalisoli</name>
    <dbReference type="NCBI Taxonomy" id="528178"/>
    <lineage>
        <taxon>Bacteria</taxon>
        <taxon>Pseudomonadati</taxon>
        <taxon>Pseudomonadota</taxon>
        <taxon>Alphaproteobacteria</taxon>
        <taxon>Hyphomicrobiales</taxon>
        <taxon>Rhizobiaceae</taxon>
        <taxon>Rhizobium/Agrobacterium group</taxon>
        <taxon>Neorhizobium</taxon>
    </lineage>
</organism>
<name>A0A561Q887_9HYPH</name>
<evidence type="ECO:0000259" key="1">
    <source>
        <dbReference type="Pfam" id="PF14355"/>
    </source>
</evidence>
<comment type="caution">
    <text evidence="2">The sequence shown here is derived from an EMBL/GenBank/DDBJ whole genome shotgun (WGS) entry which is preliminary data.</text>
</comment>
<dbReference type="RefSeq" id="WP_145642803.1">
    <property type="nucleotide sequence ID" value="NZ_VIWP01000013.1"/>
</dbReference>
<keyword evidence="3" id="KW-1185">Reference proteome</keyword>
<protein>
    <submittedName>
        <fullName evidence="2">Abortive infection Abi-like protein</fullName>
    </submittedName>
</protein>
<accession>A0A561Q887</accession>
<reference evidence="2 3" key="1">
    <citation type="submission" date="2019-06" db="EMBL/GenBank/DDBJ databases">
        <title>Sorghum-associated microbial communities from plants grown in Nebraska, USA.</title>
        <authorList>
            <person name="Schachtman D."/>
        </authorList>
    </citation>
    <scope>NUCLEOTIDE SEQUENCE [LARGE SCALE GENOMIC DNA]</scope>
    <source>
        <strain evidence="2 3">1225</strain>
    </source>
</reference>
<sequence>MLDDALGRFQLSACRELMDNHPESLRIREQVEALESALPDKPGVVVSFCRTIIETTCRTILTDRGVPHEPGWKAPKLVSETTKYLHLGVHDNGQVDSRLRDGAERLVSGVSSIIDGVMAIRNDHGSAAHGADAYAPMLDIRYAEILARATDAVVGLMFKTHLQSSNRDPLARFRYGDHKEFDDWVDGEADAITVLETPLVPSEALYRTDFGAYRTALVQFKQDQLEGRKRLLEVLRTRHV</sequence>
<dbReference type="Proteomes" id="UP000320653">
    <property type="component" value="Unassembled WGS sequence"/>
</dbReference>
<evidence type="ECO:0000313" key="2">
    <source>
        <dbReference type="EMBL" id="TWF46560.1"/>
    </source>
</evidence>
<evidence type="ECO:0000313" key="3">
    <source>
        <dbReference type="Proteomes" id="UP000320653"/>
    </source>
</evidence>
<gene>
    <name evidence="2" type="ORF">FHW37_1135</name>
</gene>
<proteinExistence type="predicted"/>
<dbReference type="Pfam" id="PF14355">
    <property type="entry name" value="Abi_C"/>
    <property type="match status" value="1"/>
</dbReference>
<dbReference type="OrthoDB" id="7021751at2"/>